<evidence type="ECO:0000313" key="4">
    <source>
        <dbReference type="Proteomes" id="UP000002038"/>
    </source>
</evidence>
<dbReference type="Pfam" id="PF07985">
    <property type="entry name" value="SRR1"/>
    <property type="match status" value="1"/>
</dbReference>
<keyword evidence="4" id="KW-1185">Reference proteome</keyword>
<dbReference type="GeneID" id="8507441"/>
<proteinExistence type="predicted"/>
<organism evidence="3 4">
    <name type="scientific">Blastomyces gilchristii (strain SLH14081)</name>
    <name type="common">Blastomyces dermatitidis</name>
    <dbReference type="NCBI Taxonomy" id="559298"/>
    <lineage>
        <taxon>Eukaryota</taxon>
        <taxon>Fungi</taxon>
        <taxon>Dikarya</taxon>
        <taxon>Ascomycota</taxon>
        <taxon>Pezizomycotina</taxon>
        <taxon>Eurotiomycetes</taxon>
        <taxon>Eurotiomycetidae</taxon>
        <taxon>Onygenales</taxon>
        <taxon>Ajellomycetaceae</taxon>
        <taxon>Blastomyces</taxon>
    </lineage>
</organism>
<evidence type="ECO:0000259" key="2">
    <source>
        <dbReference type="Pfam" id="PF07985"/>
    </source>
</evidence>
<dbReference type="RefSeq" id="XP_031576312.1">
    <property type="nucleotide sequence ID" value="XM_031720224.1"/>
</dbReference>
<sequence length="332" mass="37762">MSLDTVKMSRATGAKELDHHQRTAGRRADQPRDPQQSFLLKQALSSRNDNILNIPSWPGYIVIMMTTQPTCRRKGKFRQPRRVQVHDEEGWTHITTTNRTASNKLCVLSPIKDLLVPAESPDGLTFQKLKKQFEWHKRCWEESQSWQALKAALDNELLTGPASKVDNCVCVGLGSPSGFLRGGWVDRRAVSLYQLAALVTMLEYFARKDTPSISIKDCSAQDPVFNALDKQLLEYAGIRVVQHPAAFTLINERTFLYAPGAERVHILDMLSSNPALFFGGTLDDENLVRLPDDNEQVLLRFLKTRRSMLLPPFDPNIHSFWKSSLFWRPEES</sequence>
<dbReference type="VEuPathDB" id="FungiDB:BDBG_01180"/>
<evidence type="ECO:0000256" key="1">
    <source>
        <dbReference type="SAM" id="MobiDB-lite"/>
    </source>
</evidence>
<feature type="domain" description="SRR1-like" evidence="2">
    <location>
        <begin position="160"/>
        <end position="327"/>
    </location>
</feature>
<accession>A0A179U9I7</accession>
<dbReference type="InterPro" id="IPR012942">
    <property type="entry name" value="SRR1-like"/>
</dbReference>
<dbReference type="AlphaFoldDB" id="A0A179U9I7"/>
<dbReference type="Proteomes" id="UP000002038">
    <property type="component" value="Unassembled WGS sequence"/>
</dbReference>
<protein>
    <recommendedName>
        <fullName evidence="2">SRR1-like domain-containing protein</fullName>
    </recommendedName>
</protein>
<evidence type="ECO:0000313" key="3">
    <source>
        <dbReference type="EMBL" id="OAT04666.1"/>
    </source>
</evidence>
<feature type="compositionally biased region" description="Basic and acidic residues" evidence="1">
    <location>
        <begin position="13"/>
        <end position="32"/>
    </location>
</feature>
<feature type="region of interest" description="Disordered" evidence="1">
    <location>
        <begin position="1"/>
        <end position="34"/>
    </location>
</feature>
<reference evidence="4" key="1">
    <citation type="journal article" date="2015" name="PLoS Genet.">
        <title>The dynamic genome and transcriptome of the human fungal pathogen Blastomyces and close relative Emmonsia.</title>
        <authorList>
            <person name="Munoz J.F."/>
            <person name="Gauthier G.M."/>
            <person name="Desjardins C.A."/>
            <person name="Gallo J.E."/>
            <person name="Holder J."/>
            <person name="Sullivan T.D."/>
            <person name="Marty A.J."/>
            <person name="Carmen J.C."/>
            <person name="Chen Z."/>
            <person name="Ding L."/>
            <person name="Gujja S."/>
            <person name="Magrini V."/>
            <person name="Misas E."/>
            <person name="Mitreva M."/>
            <person name="Priest M."/>
            <person name="Saif S."/>
            <person name="Whiston E.A."/>
            <person name="Young S."/>
            <person name="Zeng Q."/>
            <person name="Goldman W.E."/>
            <person name="Mardis E.R."/>
            <person name="Taylor J.W."/>
            <person name="McEwen J.G."/>
            <person name="Clay O.K."/>
            <person name="Klein B.S."/>
            <person name="Cuomo C.A."/>
        </authorList>
    </citation>
    <scope>NUCLEOTIDE SEQUENCE [LARGE SCALE GENOMIC DNA]</scope>
    <source>
        <strain evidence="4">SLH14081</strain>
    </source>
</reference>
<dbReference type="OrthoDB" id="5318346at2759"/>
<dbReference type="PANTHER" id="PTHR42080:SF1">
    <property type="entry name" value="SRR1-LIKE DOMAIN-CONTAINING PROTEIN"/>
    <property type="match status" value="1"/>
</dbReference>
<dbReference type="PANTHER" id="PTHR42080">
    <property type="entry name" value="SRR1 DOMAIN-CONTAINING PROTEIN"/>
    <property type="match status" value="1"/>
</dbReference>
<dbReference type="EMBL" id="GG657449">
    <property type="protein sequence ID" value="OAT04666.1"/>
    <property type="molecule type" value="Genomic_DNA"/>
</dbReference>
<name>A0A179U9I7_BLAGS</name>
<dbReference type="KEGG" id="bgh:BDBG_01180"/>
<gene>
    <name evidence="3" type="ORF">BDBG_01180</name>
</gene>